<reference evidence="10" key="1">
    <citation type="submission" date="2025-08" db="UniProtKB">
        <authorList>
            <consortium name="Ensembl"/>
        </authorList>
    </citation>
    <scope>IDENTIFICATION</scope>
</reference>
<keyword evidence="5" id="KW-0325">Glycoprotein</keyword>
<dbReference type="SUPFAM" id="SSF48726">
    <property type="entry name" value="Immunoglobulin"/>
    <property type="match status" value="1"/>
</dbReference>
<dbReference type="GO" id="GO:0043931">
    <property type="term" value="P:ossification involved in bone maturation"/>
    <property type="evidence" value="ECO:0007669"/>
    <property type="project" value="TreeGrafter"/>
</dbReference>
<feature type="compositionally biased region" description="Basic and acidic residues" evidence="7">
    <location>
        <begin position="728"/>
        <end position="753"/>
    </location>
</feature>
<keyword evidence="11" id="KW-1185">Reference proteome</keyword>
<dbReference type="GO" id="GO:0045499">
    <property type="term" value="F:chemorepellent activity"/>
    <property type="evidence" value="ECO:0007669"/>
    <property type="project" value="TreeGrafter"/>
</dbReference>
<dbReference type="PROSITE" id="PS51004">
    <property type="entry name" value="SEMA"/>
    <property type="match status" value="1"/>
</dbReference>
<dbReference type="Proteomes" id="UP000261420">
    <property type="component" value="Unplaced"/>
</dbReference>
<organism evidence="10 11">
    <name type="scientific">Seriola dumerili</name>
    <name type="common">Greater amberjack</name>
    <name type="synonym">Caranx dumerili</name>
    <dbReference type="NCBI Taxonomy" id="41447"/>
    <lineage>
        <taxon>Eukaryota</taxon>
        <taxon>Metazoa</taxon>
        <taxon>Chordata</taxon>
        <taxon>Craniata</taxon>
        <taxon>Vertebrata</taxon>
        <taxon>Euteleostomi</taxon>
        <taxon>Actinopterygii</taxon>
        <taxon>Neopterygii</taxon>
        <taxon>Teleostei</taxon>
        <taxon>Neoteleostei</taxon>
        <taxon>Acanthomorphata</taxon>
        <taxon>Carangaria</taxon>
        <taxon>Carangiformes</taxon>
        <taxon>Carangidae</taxon>
        <taxon>Seriola</taxon>
    </lineage>
</organism>
<dbReference type="GO" id="GO:0007411">
    <property type="term" value="P:axon guidance"/>
    <property type="evidence" value="ECO:0007669"/>
    <property type="project" value="TreeGrafter"/>
</dbReference>
<feature type="compositionally biased region" description="Polar residues" evidence="7">
    <location>
        <begin position="711"/>
        <end position="723"/>
    </location>
</feature>
<accession>A0A3B4UYS8</accession>
<dbReference type="GO" id="GO:0000122">
    <property type="term" value="P:negative regulation of transcription by RNA polymerase II"/>
    <property type="evidence" value="ECO:0007669"/>
    <property type="project" value="TreeGrafter"/>
</dbReference>
<dbReference type="InterPro" id="IPR027231">
    <property type="entry name" value="Semaphorin"/>
</dbReference>
<evidence type="ECO:0000256" key="4">
    <source>
        <dbReference type="ARBA" id="ARBA00023157"/>
    </source>
</evidence>
<feature type="domain" description="Sema" evidence="9">
    <location>
        <begin position="59"/>
        <end position="524"/>
    </location>
</feature>
<feature type="region of interest" description="Disordered" evidence="7">
    <location>
        <begin position="711"/>
        <end position="753"/>
    </location>
</feature>
<dbReference type="GO" id="GO:0030215">
    <property type="term" value="F:semaphorin receptor binding"/>
    <property type="evidence" value="ECO:0007669"/>
    <property type="project" value="InterPro"/>
</dbReference>
<dbReference type="PANTHER" id="PTHR11036:SF135">
    <property type="entry name" value="SEMAPHORIN 4D ISOFORM X1-RELATED"/>
    <property type="match status" value="1"/>
</dbReference>
<evidence type="ECO:0000256" key="7">
    <source>
        <dbReference type="SAM" id="MobiDB-lite"/>
    </source>
</evidence>
<keyword evidence="8" id="KW-0812">Transmembrane</keyword>
<comment type="caution">
    <text evidence="6">Lacks conserved residue(s) required for the propagation of feature annotation.</text>
</comment>
<dbReference type="SUPFAM" id="SSF103575">
    <property type="entry name" value="Plexin repeat"/>
    <property type="match status" value="1"/>
</dbReference>
<evidence type="ECO:0000259" key="9">
    <source>
        <dbReference type="PROSITE" id="PS51004"/>
    </source>
</evidence>
<dbReference type="AlphaFoldDB" id="A0A3B4UYS8"/>
<feature type="transmembrane region" description="Helical" evidence="8">
    <location>
        <begin position="676"/>
        <end position="695"/>
    </location>
</feature>
<dbReference type="InterPro" id="IPR036179">
    <property type="entry name" value="Ig-like_dom_sf"/>
</dbReference>
<name>A0A3B4UYS8_SERDU</name>
<dbReference type="InterPro" id="IPR001627">
    <property type="entry name" value="Semap_dom"/>
</dbReference>
<evidence type="ECO:0000256" key="3">
    <source>
        <dbReference type="ARBA" id="ARBA00023136"/>
    </source>
</evidence>
<dbReference type="GO" id="GO:0005615">
    <property type="term" value="C:extracellular space"/>
    <property type="evidence" value="ECO:0007669"/>
    <property type="project" value="TreeGrafter"/>
</dbReference>
<reference evidence="10" key="2">
    <citation type="submission" date="2025-09" db="UniProtKB">
        <authorList>
            <consortium name="Ensembl"/>
        </authorList>
    </citation>
    <scope>IDENTIFICATION</scope>
</reference>
<dbReference type="GO" id="GO:0001755">
    <property type="term" value="P:neural crest cell migration"/>
    <property type="evidence" value="ECO:0007669"/>
    <property type="project" value="TreeGrafter"/>
</dbReference>
<dbReference type="GO" id="GO:0071526">
    <property type="term" value="P:semaphorin-plexin signaling pathway"/>
    <property type="evidence" value="ECO:0007669"/>
    <property type="project" value="TreeGrafter"/>
</dbReference>
<dbReference type="GeneTree" id="ENSGT00940000165728"/>
<dbReference type="InterPro" id="IPR015943">
    <property type="entry name" value="WD40/YVTN_repeat-like_dom_sf"/>
</dbReference>
<dbReference type="SMART" id="SM00630">
    <property type="entry name" value="Sema"/>
    <property type="match status" value="1"/>
</dbReference>
<evidence type="ECO:0000256" key="2">
    <source>
        <dbReference type="ARBA" id="ARBA00009492"/>
    </source>
</evidence>
<dbReference type="Pfam" id="PF01437">
    <property type="entry name" value="PSI"/>
    <property type="match status" value="1"/>
</dbReference>
<proteinExistence type="inferred from homology"/>
<keyword evidence="8" id="KW-1133">Transmembrane helix</keyword>
<evidence type="ECO:0000256" key="6">
    <source>
        <dbReference type="PROSITE-ProRule" id="PRU00352"/>
    </source>
</evidence>
<evidence type="ECO:0000313" key="10">
    <source>
        <dbReference type="Ensembl" id="ENSSDUP00000023631.1"/>
    </source>
</evidence>
<dbReference type="PANTHER" id="PTHR11036">
    <property type="entry name" value="SEMAPHORIN"/>
    <property type="match status" value="1"/>
</dbReference>
<dbReference type="Gene3D" id="3.30.1680.10">
    <property type="entry name" value="ligand-binding face of the semaphorins, domain 2"/>
    <property type="match status" value="1"/>
</dbReference>
<keyword evidence="4" id="KW-1015">Disulfide bond</keyword>
<protein>
    <submittedName>
        <fullName evidence="10">Semaphorin-4E-like</fullName>
    </submittedName>
</protein>
<evidence type="ECO:0000256" key="1">
    <source>
        <dbReference type="ARBA" id="ARBA00004370"/>
    </source>
</evidence>
<evidence type="ECO:0000313" key="11">
    <source>
        <dbReference type="Proteomes" id="UP000261420"/>
    </source>
</evidence>
<dbReference type="STRING" id="41447.ENSSDUP00000023631"/>
<dbReference type="Ensembl" id="ENSSDUT00000024070.1">
    <property type="protein sequence ID" value="ENSSDUP00000023631.1"/>
    <property type="gene ID" value="ENSSDUG00000017179.1"/>
</dbReference>
<dbReference type="OMA" id="SLMVRED"/>
<dbReference type="InterPro" id="IPR002165">
    <property type="entry name" value="Plexin_repeat"/>
</dbReference>
<evidence type="ECO:0000256" key="8">
    <source>
        <dbReference type="SAM" id="Phobius"/>
    </source>
</evidence>
<dbReference type="Gene3D" id="2.130.10.10">
    <property type="entry name" value="YVTN repeat-like/Quinoprotein amine dehydrogenase"/>
    <property type="match status" value="1"/>
</dbReference>
<dbReference type="GO" id="GO:0030335">
    <property type="term" value="P:positive regulation of cell migration"/>
    <property type="evidence" value="ECO:0007669"/>
    <property type="project" value="TreeGrafter"/>
</dbReference>
<sequence>MPHLRLTLTSGNSIKSLQEQNHDSAFQIKLNKNIMRPSVVLFYFLLIMSEGFETSNKPRRSVSFQEMNVKQFEESGFGGLSSLMIRDDIRQLVVGARGKVLTLSLDDITKKTSEAKWSVSSADKALCRMKGKDMKDCDNFIRMLHTMKDGKMLVCGTNAFNPACDHVIFKNGKLSLEGKKQVGKGKVPFDPYERFASLMNGNTLYSAVSSNFLGTEVLFQRHGLNLLKTEMKRSWFNEPTMISISLVETSRNSDNGEDDNVFLFFTESAVEERHDNIRVSRIARVCKSDLGGERTLQKRWTSFLKARLDCQFGDGGLPTLVQDVFLLRDLNNESIFYATLTSGSESSGGCSKSAVCAYKLSDITQVFSGRFLTERESGRWDTYTGEEPFPHPGSCINDEMRANGVTTSLDLSDKTLLFVKNHPLMEGVVAPMTGKPLLVQTGTRFSKIIVDQVTSLDGRQHQVMLIGTDSGWLQKAVRFDGEDVRVIEELQLFRAPQPIDFLQLASKTGQLYSGTSNIAVQVDVRDCSRYTSCNDCLLSRDPYCGWDKIRGQCGSVVGASTGSMIQSLSDGDITMCPTSGLKKKPAVVHITVGIAQFLSCSPSTNLPISWRFSDNILPPGPRHTVLRQGLIIRPSYSDAGFYTCETVETVKGKVHRETVVRYLVRVQDTNTLVRSLKAAAITLALLVVSLILIMCRRIICLKAKKQNNIDCGNENSNNNQETTVRPPFHHDQTEDRCTDEGRVQCGHGSDDVT</sequence>
<dbReference type="InterPro" id="IPR016201">
    <property type="entry name" value="PSI"/>
</dbReference>
<comment type="subcellular location">
    <subcellularLocation>
        <location evidence="1">Membrane</location>
    </subcellularLocation>
</comment>
<dbReference type="GO" id="GO:0005886">
    <property type="term" value="C:plasma membrane"/>
    <property type="evidence" value="ECO:0007669"/>
    <property type="project" value="TreeGrafter"/>
</dbReference>
<dbReference type="Pfam" id="PF01403">
    <property type="entry name" value="Sema"/>
    <property type="match status" value="1"/>
</dbReference>
<dbReference type="InterPro" id="IPR036352">
    <property type="entry name" value="Semap_dom_sf"/>
</dbReference>
<evidence type="ECO:0000256" key="5">
    <source>
        <dbReference type="ARBA" id="ARBA00023180"/>
    </source>
</evidence>
<dbReference type="SMART" id="SM00423">
    <property type="entry name" value="PSI"/>
    <property type="match status" value="1"/>
</dbReference>
<keyword evidence="3 8" id="KW-0472">Membrane</keyword>
<comment type="similarity">
    <text evidence="2">Belongs to the semaphorin family.</text>
</comment>
<dbReference type="SUPFAM" id="SSF101912">
    <property type="entry name" value="Sema domain"/>
    <property type="match status" value="1"/>
</dbReference>